<organism evidence="4 5">
    <name type="scientific">Ralstonia insidiosa</name>
    <dbReference type="NCBI Taxonomy" id="190721"/>
    <lineage>
        <taxon>Bacteria</taxon>
        <taxon>Pseudomonadati</taxon>
        <taxon>Pseudomonadota</taxon>
        <taxon>Betaproteobacteria</taxon>
        <taxon>Burkholderiales</taxon>
        <taxon>Burkholderiaceae</taxon>
        <taxon>Ralstonia</taxon>
    </lineage>
</organism>
<dbReference type="InterPro" id="IPR015889">
    <property type="entry name" value="Intradiol_dOase_core"/>
</dbReference>
<dbReference type="GeneID" id="61526046"/>
<keyword evidence="3" id="KW-0560">Oxidoreductase</keyword>
<dbReference type="RefSeq" id="WP_064803505.1">
    <property type="nucleotide sequence ID" value="NZ_CP016022.1"/>
</dbReference>
<dbReference type="PANTHER" id="PTHR33711:SF9">
    <property type="entry name" value="PROTOCATECHUATE 3,4-DIOXYGENASE ALPHA CHAIN"/>
    <property type="match status" value="1"/>
</dbReference>
<protein>
    <submittedName>
        <fullName evidence="4">Protocatechuate 3,4-dioxygenase subunit alpha</fullName>
    </submittedName>
</protein>
<proteinExistence type="inferred from homology"/>
<dbReference type="OrthoDB" id="9805815at2"/>
<reference evidence="5" key="1">
    <citation type="submission" date="2016-06" db="EMBL/GenBank/DDBJ databases">
        <authorList>
            <person name="Xu Y."/>
            <person name="Nagy A."/>
            <person name="Yan X."/>
            <person name="Kim S.W."/>
            <person name="Haley B."/>
            <person name="Liu N.T."/>
            <person name="Nou X."/>
        </authorList>
    </citation>
    <scope>NUCLEOTIDE SEQUENCE [LARGE SCALE GENOMIC DNA]</scope>
    <source>
        <strain evidence="5">ATCC 49129</strain>
    </source>
</reference>
<dbReference type="Gene3D" id="2.60.130.10">
    <property type="entry name" value="Aromatic compound dioxygenase"/>
    <property type="match status" value="1"/>
</dbReference>
<evidence type="ECO:0000256" key="2">
    <source>
        <dbReference type="ARBA" id="ARBA00022964"/>
    </source>
</evidence>
<keyword evidence="2 4" id="KW-0223">Dioxygenase</keyword>
<dbReference type="EMBL" id="CP016022">
    <property type="protein sequence ID" value="ANJ72497.1"/>
    <property type="molecule type" value="Genomic_DNA"/>
</dbReference>
<evidence type="ECO:0000313" key="4">
    <source>
        <dbReference type="EMBL" id="ANJ72497.1"/>
    </source>
</evidence>
<dbReference type="GO" id="GO:0008199">
    <property type="term" value="F:ferric iron binding"/>
    <property type="evidence" value="ECO:0007669"/>
    <property type="project" value="InterPro"/>
</dbReference>
<comment type="similarity">
    <text evidence="1">Belongs to the intradiol ring-cleavage dioxygenase family.</text>
</comment>
<sequence length="231" mass="25177">MTTTTLHASLERAQAASMTTTPPFAHFNETASQTGGPYVHIGLAPRQAGFDIYEKEFGNVLTTPATRGERIALEGRVFDGSGSLVRDVLIEIWQANADGKYAHPGDRQDKPADAAFRGWGRAGADFDTGVYRFDTIKPGAVAGRGNTMQAPHICMVLFARGINLGLHTRVYFADEATANGADPVLNGIEWEVRRKTLIAQRTERNGEVVYTFDVRLQDTPDGGAETVFFDI</sequence>
<dbReference type="PANTHER" id="PTHR33711">
    <property type="entry name" value="DIOXYGENASE, PUTATIVE (AFU_ORTHOLOGUE AFUA_2G02910)-RELATED"/>
    <property type="match status" value="1"/>
</dbReference>
<dbReference type="SUPFAM" id="SSF49482">
    <property type="entry name" value="Aromatic compound dioxygenase"/>
    <property type="match status" value="1"/>
</dbReference>
<dbReference type="InterPro" id="IPR012786">
    <property type="entry name" value="Protocat_dOase_a"/>
</dbReference>
<dbReference type="InterPro" id="IPR000627">
    <property type="entry name" value="Intradiol_dOase_C"/>
</dbReference>
<evidence type="ECO:0000256" key="3">
    <source>
        <dbReference type="ARBA" id="ARBA00023002"/>
    </source>
</evidence>
<dbReference type="Pfam" id="PF00775">
    <property type="entry name" value="Dioxygenase_C"/>
    <property type="match status" value="1"/>
</dbReference>
<name>A0A191ZWP3_9RALS</name>
<keyword evidence="5" id="KW-1185">Reference proteome</keyword>
<accession>A0A191ZWP3</accession>
<evidence type="ECO:0000313" key="5">
    <source>
        <dbReference type="Proteomes" id="UP000078572"/>
    </source>
</evidence>
<gene>
    <name evidence="4" type="ORF">A9Y76_08455</name>
</gene>
<dbReference type="STRING" id="190721.ACS15_1846"/>
<dbReference type="AlphaFoldDB" id="A0A191ZWP3"/>
<dbReference type="Proteomes" id="UP000078572">
    <property type="component" value="Chromosome 1"/>
</dbReference>
<dbReference type="GO" id="GO:0018578">
    <property type="term" value="F:protocatechuate 3,4-dioxygenase activity"/>
    <property type="evidence" value="ECO:0007669"/>
    <property type="project" value="InterPro"/>
</dbReference>
<dbReference type="PROSITE" id="PS00083">
    <property type="entry name" value="INTRADIOL_DIOXYGENAS"/>
    <property type="match status" value="1"/>
</dbReference>
<dbReference type="NCBIfam" id="TIGR02423">
    <property type="entry name" value="protocat_alph"/>
    <property type="match status" value="1"/>
</dbReference>
<evidence type="ECO:0000256" key="1">
    <source>
        <dbReference type="ARBA" id="ARBA00007825"/>
    </source>
</evidence>
<dbReference type="InterPro" id="IPR050770">
    <property type="entry name" value="Intradiol_RC_Dioxygenase"/>
</dbReference>
<dbReference type="CDD" id="cd03463">
    <property type="entry name" value="3_4-PCD_alpha"/>
    <property type="match status" value="1"/>
</dbReference>